<feature type="transmembrane region" description="Helical" evidence="1">
    <location>
        <begin position="30"/>
        <end position="51"/>
    </location>
</feature>
<dbReference type="AlphaFoldDB" id="A0A0H3DRW8"/>
<protein>
    <submittedName>
        <fullName evidence="2">Uncharacterized protein</fullName>
    </submittedName>
</protein>
<evidence type="ECO:0000256" key="1">
    <source>
        <dbReference type="SAM" id="Phobius"/>
    </source>
</evidence>
<evidence type="ECO:0000313" key="2">
    <source>
        <dbReference type="EMBL" id="ADM41216.1"/>
    </source>
</evidence>
<dbReference type="Pfam" id="PF10810">
    <property type="entry name" value="DUF2545"/>
    <property type="match status" value="1"/>
</dbReference>
<keyword evidence="1" id="KW-0472">Membrane</keyword>
<dbReference type="InterPro" id="IPR024470">
    <property type="entry name" value="DUF2545"/>
</dbReference>
<keyword evidence="3" id="KW-1185">Reference proteome</keyword>
<name>A0A0H3DRW8_EDWTF</name>
<dbReference type="HOGENOM" id="CLU_2507401_0_0_6"/>
<dbReference type="PATRIC" id="fig|718251.5.peg.1133"/>
<feature type="transmembrane region" description="Helical" evidence="1">
    <location>
        <begin position="6"/>
        <end position="23"/>
    </location>
</feature>
<dbReference type="Proteomes" id="UP000002230">
    <property type="component" value="Chromosome"/>
</dbReference>
<dbReference type="KEGG" id="etd:ETAF_1102"/>
<accession>A0A0H3DRW8</accession>
<dbReference type="EMBL" id="CP002154">
    <property type="protein sequence ID" value="ADM41216.1"/>
    <property type="molecule type" value="Genomic_DNA"/>
</dbReference>
<keyword evidence="1" id="KW-0812">Transmembrane</keyword>
<feature type="transmembrane region" description="Helical" evidence="1">
    <location>
        <begin position="57"/>
        <end position="75"/>
    </location>
</feature>
<reference evidence="3" key="1">
    <citation type="submission" date="2010-08" db="EMBL/GenBank/DDBJ databases">
        <title>Genome comparisons of Edwardsiella bacteria analysed using deep sequencing technology.</title>
        <authorList>
            <person name="van Soest J.J."/>
            <person name="Henkel C.V."/>
            <person name="Jansen H.J."/>
            <person name="van den Hondel C.A.M.J.J."/>
            <person name="Bloemberg G.V."/>
            <person name="Meijer A.H."/>
            <person name="Spaink H.P."/>
        </authorList>
    </citation>
    <scope>NUCLEOTIDE SEQUENCE [LARGE SCALE GENOMIC DNA]</scope>
    <source>
        <strain evidence="3">FL6-60</strain>
    </source>
</reference>
<gene>
    <name evidence="2" type="ordered locus">ETAF_1102</name>
</gene>
<organism evidence="2 3">
    <name type="scientific">Edwardsiella tarda (strain FL6-60)</name>
    <dbReference type="NCBI Taxonomy" id="718251"/>
    <lineage>
        <taxon>Bacteria</taxon>
        <taxon>Pseudomonadati</taxon>
        <taxon>Pseudomonadota</taxon>
        <taxon>Gammaproteobacteria</taxon>
        <taxon>Enterobacterales</taxon>
        <taxon>Hafniaceae</taxon>
        <taxon>Edwardsiella</taxon>
    </lineage>
</organism>
<evidence type="ECO:0000313" key="3">
    <source>
        <dbReference type="Proteomes" id="UP000002230"/>
    </source>
</evidence>
<sequence length="85" mass="8981">METLYGYLIGALVTLAICAFAWAKRGWRGGTLAFVLQVALAYGFYYGAWLLSQGNTVTAALAALLSPLCVLLIIINTNAATPPDA</sequence>
<keyword evidence="1" id="KW-1133">Transmembrane helix</keyword>
<reference evidence="2 3" key="2">
    <citation type="journal article" date="2011" name="BMC Immunol.">
        <title>Comparison of static immersion and intravenous injection systems for exposure of zebrafish embryos to the natural pathogen Edwardsiella tarda.</title>
        <authorList>
            <person name="van Soest J.J."/>
            <person name="Stockhammer O.W."/>
            <person name="Ordas A."/>
            <person name="Bloemberg G.V."/>
            <person name="Spaink H.P."/>
            <person name="Meijer A.H."/>
        </authorList>
    </citation>
    <scope>NUCLEOTIDE SEQUENCE [LARGE SCALE GENOMIC DNA]</scope>
    <source>
        <strain evidence="2 3">FL6-60</strain>
    </source>
</reference>
<proteinExistence type="predicted"/>